<dbReference type="Proteomes" id="UP000654075">
    <property type="component" value="Unassembled WGS sequence"/>
</dbReference>
<evidence type="ECO:0000313" key="1">
    <source>
        <dbReference type="EMBL" id="CAE8636952.1"/>
    </source>
</evidence>
<accession>A0A813HG44</accession>
<dbReference type="InterPro" id="IPR036691">
    <property type="entry name" value="Endo/exonu/phosph_ase_sf"/>
</dbReference>
<dbReference type="EMBL" id="CAJNNV010031582">
    <property type="protein sequence ID" value="CAE8636952.1"/>
    <property type="molecule type" value="Genomic_DNA"/>
</dbReference>
<sequence>MMRNLANQHFLHFVKTWNEGRSGPTWFGPTTAQSCSRIDYVLLPKAFSSSVQSCRVWYRSGYRLQLANTYRQIDHSPVVITFKYRSWFLPKRTTTLTDRAAILRDYRSGRTQPFQECLQRQLEQISIQGEQSEQVDVQWNKIKNAVQAAAETCYPLRGPLFSYQRSAETKEKWAELQHFRATVRKWNFGDLPYSAFYHWYVAVRLVRLKRAVAQSTKHDWRLYTERLLELLHTAEAEHDHRTMWQIARVLAKTHVGPKRRVYSLTSHTFPTLAEWQAHLAQEGPAGGCEATLIASDFQQPLPVQSLSLDLAETYSRDSLPICFSASGAEQDVEILKHQLGQARSYRAVPRWSASREAWLLALSDSNSNCYQQLQQMFNTTRRVHLSPQLWCVSQTAQIPKNNGKCGCKALRLVHLLDPAGKAWHRGLWKRAEHPRSLRQTGFTPHRRREQAIQQVRCLLWRLSAAKVSWCFVKWDIANAFPSPKHDVLDSVIEEDCCKTDVPFLTQRHRRACMVVSVGTGDLLCQIGCGDLQGDTCAPVKFIRVYDPIVASWMSMTEPEKQQSLKFHNPVTNKWFDCSCIIAADDLVRIGIVSDLSQLSNIFRTWDSTFDRKLDRVGMAQNKMKKTLLYHPSGKGALAQTRKAQRRDADCSDLQLQK</sequence>
<reference evidence="1" key="1">
    <citation type="submission" date="2021-02" db="EMBL/GenBank/DDBJ databases">
        <authorList>
            <person name="Dougan E. K."/>
            <person name="Rhodes N."/>
            <person name="Thang M."/>
            <person name="Chan C."/>
        </authorList>
    </citation>
    <scope>NUCLEOTIDE SEQUENCE</scope>
</reference>
<dbReference type="Gene3D" id="3.60.10.10">
    <property type="entry name" value="Endonuclease/exonuclease/phosphatase"/>
    <property type="match status" value="1"/>
</dbReference>
<dbReference type="OrthoDB" id="10685271at2759"/>
<name>A0A813HG44_POLGL</name>
<organism evidence="1 2">
    <name type="scientific">Polarella glacialis</name>
    <name type="common">Dinoflagellate</name>
    <dbReference type="NCBI Taxonomy" id="89957"/>
    <lineage>
        <taxon>Eukaryota</taxon>
        <taxon>Sar</taxon>
        <taxon>Alveolata</taxon>
        <taxon>Dinophyceae</taxon>
        <taxon>Suessiales</taxon>
        <taxon>Suessiaceae</taxon>
        <taxon>Polarella</taxon>
    </lineage>
</organism>
<dbReference type="PROSITE" id="PS51257">
    <property type="entry name" value="PROKAR_LIPOPROTEIN"/>
    <property type="match status" value="1"/>
</dbReference>
<comment type="caution">
    <text evidence="1">The sequence shown here is derived from an EMBL/GenBank/DDBJ whole genome shotgun (WGS) entry which is preliminary data.</text>
</comment>
<protein>
    <recommendedName>
        <fullName evidence="3">Reverse transcriptase domain-containing protein</fullName>
    </recommendedName>
</protein>
<evidence type="ECO:0008006" key="3">
    <source>
        <dbReference type="Google" id="ProtNLM"/>
    </source>
</evidence>
<proteinExistence type="predicted"/>
<dbReference type="AlphaFoldDB" id="A0A813HG44"/>
<gene>
    <name evidence="1" type="ORF">PGLA1383_LOCUS52363</name>
</gene>
<keyword evidence="2" id="KW-1185">Reference proteome</keyword>
<evidence type="ECO:0000313" key="2">
    <source>
        <dbReference type="Proteomes" id="UP000654075"/>
    </source>
</evidence>